<keyword evidence="3" id="KW-1185">Reference proteome</keyword>
<feature type="region of interest" description="Disordered" evidence="1">
    <location>
        <begin position="166"/>
        <end position="186"/>
    </location>
</feature>
<dbReference type="Proteomes" id="UP001437256">
    <property type="component" value="Unassembled WGS sequence"/>
</dbReference>
<evidence type="ECO:0000256" key="1">
    <source>
        <dbReference type="SAM" id="MobiDB-lite"/>
    </source>
</evidence>
<sequence>MRAQQDRSETVCVLLVRSGLSIRQESLVPAEEQNNVNEMLNSLQNLSLQNQPPRPRMQLHDMFDSQFLSSATSHLGDLDGGLFRPAGDINFERDFGQWFNHSDDVATLDINLNAGQTSGTASSTPVLQHNVPPAPPPSAQSQGPQLYTPNAGLGGMRGGMVGMTVPPPLGNSLQNPSSQNQPPQPQMQLQDMFDSQFLSSVTSHLEDLDCGLFRPDGDIDFERDFGQWFSHSDDVSLLDIK</sequence>
<evidence type="ECO:0000313" key="2">
    <source>
        <dbReference type="EMBL" id="KAL0060340.1"/>
    </source>
</evidence>
<comment type="caution">
    <text evidence="2">The sequence shown here is derived from an EMBL/GenBank/DDBJ whole genome shotgun (WGS) entry which is preliminary data.</text>
</comment>
<dbReference type="EMBL" id="JBBXMP010000180">
    <property type="protein sequence ID" value="KAL0060340.1"/>
    <property type="molecule type" value="Genomic_DNA"/>
</dbReference>
<protein>
    <submittedName>
        <fullName evidence="2">Uncharacterized protein</fullName>
    </submittedName>
</protein>
<feature type="compositionally biased region" description="Low complexity" evidence="1">
    <location>
        <begin position="170"/>
        <end position="186"/>
    </location>
</feature>
<accession>A0ABR2ZG79</accession>
<proteinExistence type="predicted"/>
<organism evidence="2 3">
    <name type="scientific">Marasmius tenuissimus</name>
    <dbReference type="NCBI Taxonomy" id="585030"/>
    <lineage>
        <taxon>Eukaryota</taxon>
        <taxon>Fungi</taxon>
        <taxon>Dikarya</taxon>
        <taxon>Basidiomycota</taxon>
        <taxon>Agaricomycotina</taxon>
        <taxon>Agaricomycetes</taxon>
        <taxon>Agaricomycetidae</taxon>
        <taxon>Agaricales</taxon>
        <taxon>Marasmiineae</taxon>
        <taxon>Marasmiaceae</taxon>
        <taxon>Marasmius</taxon>
    </lineage>
</organism>
<evidence type="ECO:0000313" key="3">
    <source>
        <dbReference type="Proteomes" id="UP001437256"/>
    </source>
</evidence>
<reference evidence="2 3" key="1">
    <citation type="submission" date="2024-05" db="EMBL/GenBank/DDBJ databases">
        <title>A draft genome resource for the thread blight pathogen Marasmius tenuissimus strain MS-2.</title>
        <authorList>
            <person name="Yulfo-Soto G.E."/>
            <person name="Baruah I.K."/>
            <person name="Amoako-Attah I."/>
            <person name="Bukari Y."/>
            <person name="Meinhardt L.W."/>
            <person name="Bailey B.A."/>
            <person name="Cohen S.P."/>
        </authorList>
    </citation>
    <scope>NUCLEOTIDE SEQUENCE [LARGE SCALE GENOMIC DNA]</scope>
    <source>
        <strain evidence="2 3">MS-2</strain>
    </source>
</reference>
<gene>
    <name evidence="2" type="ORF">AAF712_012845</name>
</gene>
<name>A0ABR2ZG79_9AGAR</name>